<dbReference type="STRING" id="497965.Cyan7822_5077"/>
<name>E0UJE6_GLOV7</name>
<dbReference type="HOGENOM" id="CLU_045973_0_0_3"/>
<dbReference type="KEGG" id="cyj:Cyan7822_5077"/>
<dbReference type="InterPro" id="IPR002123">
    <property type="entry name" value="Plipid/glycerol_acylTrfase"/>
</dbReference>
<protein>
    <submittedName>
        <fullName evidence="2">Phospholipid/glycerol acyltransferase</fullName>
    </submittedName>
</protein>
<keyword evidence="2" id="KW-0808">Transferase</keyword>
<gene>
    <name evidence="2" type="ordered locus">Cyan7822_5077</name>
</gene>
<dbReference type="OrthoDB" id="524611at2"/>
<proteinExistence type="predicted"/>
<dbReference type="Proteomes" id="UP000008206">
    <property type="component" value="Chromosome"/>
</dbReference>
<dbReference type="eggNOG" id="COG0204">
    <property type="taxonomic scope" value="Bacteria"/>
</dbReference>
<evidence type="ECO:0000313" key="3">
    <source>
        <dbReference type="Proteomes" id="UP000008206"/>
    </source>
</evidence>
<reference evidence="3" key="1">
    <citation type="journal article" date="2011" name="MBio">
        <title>Novel metabolic attributes of the genus Cyanothece, comprising a group of unicellular nitrogen-fixing Cyanobacteria.</title>
        <authorList>
            <person name="Bandyopadhyay A."/>
            <person name="Elvitigala T."/>
            <person name="Welsh E."/>
            <person name="Stockel J."/>
            <person name="Liberton M."/>
            <person name="Min H."/>
            <person name="Sherman L.A."/>
            <person name="Pakrasi H.B."/>
        </authorList>
    </citation>
    <scope>NUCLEOTIDE SEQUENCE [LARGE SCALE GENOMIC DNA]</scope>
    <source>
        <strain evidence="3">PCC 7822</strain>
    </source>
</reference>
<evidence type="ECO:0000313" key="2">
    <source>
        <dbReference type="EMBL" id="ADN16964.1"/>
    </source>
</evidence>
<dbReference type="AlphaFoldDB" id="E0UJE6"/>
<accession>E0UJE6</accession>
<dbReference type="EMBL" id="CP002198">
    <property type="protein sequence ID" value="ADN16964.1"/>
    <property type="molecule type" value="Genomic_DNA"/>
</dbReference>
<feature type="domain" description="Phospholipid/glycerol acyltransferase" evidence="1">
    <location>
        <begin position="68"/>
        <end position="213"/>
    </location>
</feature>
<evidence type="ECO:0000259" key="1">
    <source>
        <dbReference type="SMART" id="SM00563"/>
    </source>
</evidence>
<sequence>MHRAKSKLQFIPQQFNPKVLKLAHVLLPFVLRFRVRRWLIGGITRIEAENVETLVKLFQQFQAGKIRFLMAFRHPEVEDPLCMLYLMSRIVPKVARQLGISLKLPIHSHFIYDRGMTIWAGNWLGWFFSRNGGFPIHRGKPLDRTALKTGRDIFANGQFPLTVAPEGATNGHHEAVSPLEPGVAQFGFWCAEDLIKANRSEEVLIVPVCIRYYYIQPPWQKIDQLLGQLESDSGLPVQQLDPSQLSHPEEFLYERLFQLALYLLDELEAFYRRFYRQIIPEIPEDKALNSNQVLALRLQNLLDAALKVAEDYFGLAKQGTIIDRCRRLEEAGWNAIYPEDIADITAISPLQRGLADWVAEEAELRLKHMRLVESFVAVTGSYVKEKPTAERFAETTLIIFDLMARIKGVKMPRRPCLGKRRVKITIGEPISVSERWESYSQSRKMAKQAITHLTTDLQKALEELVKR</sequence>
<keyword evidence="2" id="KW-0012">Acyltransferase</keyword>
<keyword evidence="3" id="KW-1185">Reference proteome</keyword>
<dbReference type="SMART" id="SM00563">
    <property type="entry name" value="PlsC"/>
    <property type="match status" value="1"/>
</dbReference>
<dbReference type="GO" id="GO:0016746">
    <property type="term" value="F:acyltransferase activity"/>
    <property type="evidence" value="ECO:0007669"/>
    <property type="project" value="UniProtKB-KW"/>
</dbReference>
<dbReference type="RefSeq" id="WP_013325002.1">
    <property type="nucleotide sequence ID" value="NC_014501.1"/>
</dbReference>
<dbReference type="SUPFAM" id="SSF69593">
    <property type="entry name" value="Glycerol-3-phosphate (1)-acyltransferase"/>
    <property type="match status" value="1"/>
</dbReference>
<organism evidence="2 3">
    <name type="scientific">Gloeothece verrucosa (strain PCC 7822)</name>
    <name type="common">Cyanothece sp. (strain PCC 7822)</name>
    <dbReference type="NCBI Taxonomy" id="497965"/>
    <lineage>
        <taxon>Bacteria</taxon>
        <taxon>Bacillati</taxon>
        <taxon>Cyanobacteriota</taxon>
        <taxon>Cyanophyceae</taxon>
        <taxon>Oscillatoriophycideae</taxon>
        <taxon>Chroococcales</taxon>
        <taxon>Aphanothecaceae</taxon>
        <taxon>Gloeothece</taxon>
        <taxon>Gloeothece verrucosa</taxon>
    </lineage>
</organism>